<evidence type="ECO:0000313" key="3">
    <source>
        <dbReference type="Proteomes" id="UP001217918"/>
    </source>
</evidence>
<comment type="caution">
    <text evidence="2">The sequence shown here is derived from an EMBL/GenBank/DDBJ whole genome shotgun (WGS) entry which is preliminary data.</text>
</comment>
<sequence length="205" mass="23365">MRHSNLVLALFWAVASGLVLGTSRPDAGEVEPVSALSKRTPMFGGASSSGAGRSSTHQNEWIIRSFERYLPQGQQHMEAGQTYFFYTRVPWSSFLDYLRRDAPQPEAASAFLMSGFHYYVSQIEVSKKGSIAIKGEHERMGLNKRPPRGGIWEHKIYYAFKVATPPGRELDKYLLAQSKQFRDAWVQIKRQHNREGQNSMPELNW</sequence>
<feature type="chain" id="PRO_5042207149" evidence="1">
    <location>
        <begin position="22"/>
        <end position="205"/>
    </location>
</feature>
<evidence type="ECO:0000256" key="1">
    <source>
        <dbReference type="SAM" id="SignalP"/>
    </source>
</evidence>
<feature type="signal peptide" evidence="1">
    <location>
        <begin position="1"/>
        <end position="21"/>
    </location>
</feature>
<proteinExistence type="predicted"/>
<gene>
    <name evidence="2" type="ORF">P8C59_008319</name>
</gene>
<keyword evidence="3" id="KW-1185">Reference proteome</keyword>
<name>A0AAD9IAW4_9PEZI</name>
<reference evidence="2" key="1">
    <citation type="journal article" date="2023" name="Mol. Plant Microbe Interact.">
        <title>Elucidating the Obligate Nature and Biological Capacity of an Invasive Fungal Corn Pathogen.</title>
        <authorList>
            <person name="MacCready J.S."/>
            <person name="Roggenkamp E.M."/>
            <person name="Gdanetz K."/>
            <person name="Chilvers M.I."/>
        </authorList>
    </citation>
    <scope>NUCLEOTIDE SEQUENCE</scope>
    <source>
        <strain evidence="2">PM02</strain>
    </source>
</reference>
<dbReference type="AlphaFoldDB" id="A0AAD9IAW4"/>
<protein>
    <submittedName>
        <fullName evidence="2">Uncharacterized protein</fullName>
    </submittedName>
</protein>
<dbReference type="EMBL" id="JAQQPM010000007">
    <property type="protein sequence ID" value="KAK2074083.1"/>
    <property type="molecule type" value="Genomic_DNA"/>
</dbReference>
<evidence type="ECO:0000313" key="2">
    <source>
        <dbReference type="EMBL" id="KAK2074083.1"/>
    </source>
</evidence>
<keyword evidence="1" id="KW-0732">Signal</keyword>
<dbReference type="Proteomes" id="UP001217918">
    <property type="component" value="Unassembled WGS sequence"/>
</dbReference>
<accession>A0AAD9IAW4</accession>
<organism evidence="2 3">
    <name type="scientific">Phyllachora maydis</name>
    <dbReference type="NCBI Taxonomy" id="1825666"/>
    <lineage>
        <taxon>Eukaryota</taxon>
        <taxon>Fungi</taxon>
        <taxon>Dikarya</taxon>
        <taxon>Ascomycota</taxon>
        <taxon>Pezizomycotina</taxon>
        <taxon>Sordariomycetes</taxon>
        <taxon>Sordariomycetidae</taxon>
        <taxon>Phyllachorales</taxon>
        <taxon>Phyllachoraceae</taxon>
        <taxon>Phyllachora</taxon>
    </lineage>
</organism>